<accession>A0ACC1J8U7</accession>
<keyword evidence="2" id="KW-1185">Reference proteome</keyword>
<sequence>MEYTFVAENTLPDLSSLIYYGDLKNSLEDSTHRDPDYSIEIRGNKHIFLTLNPHSDPIPLLSGKYTGFTHRHATLKGYGGKFKAERIPFGKRWTFTDGLGSWYNWYHTAAEDDVMTLKDHNKNVLATFRKHMFGLKSEGVLTVSPEIPEWMLAMVVVTVKLLLRGLVDKLPVSQRSSVQSTET</sequence>
<organism evidence="1 2">
    <name type="scientific">Linderina macrospora</name>
    <dbReference type="NCBI Taxonomy" id="4868"/>
    <lineage>
        <taxon>Eukaryota</taxon>
        <taxon>Fungi</taxon>
        <taxon>Fungi incertae sedis</taxon>
        <taxon>Zoopagomycota</taxon>
        <taxon>Kickxellomycotina</taxon>
        <taxon>Kickxellomycetes</taxon>
        <taxon>Kickxellales</taxon>
        <taxon>Kickxellaceae</taxon>
        <taxon>Linderina</taxon>
    </lineage>
</organism>
<reference evidence="1" key="1">
    <citation type="submission" date="2022-07" db="EMBL/GenBank/DDBJ databases">
        <title>Phylogenomic reconstructions and comparative analyses of Kickxellomycotina fungi.</title>
        <authorList>
            <person name="Reynolds N.K."/>
            <person name="Stajich J.E."/>
            <person name="Barry K."/>
            <person name="Grigoriev I.V."/>
            <person name="Crous P."/>
            <person name="Smith M.E."/>
        </authorList>
    </citation>
    <scope>NUCLEOTIDE SEQUENCE</scope>
    <source>
        <strain evidence="1">NRRL 5244</strain>
    </source>
</reference>
<comment type="caution">
    <text evidence="1">The sequence shown here is derived from an EMBL/GenBank/DDBJ whole genome shotgun (WGS) entry which is preliminary data.</text>
</comment>
<dbReference type="EMBL" id="JANBPW010002117">
    <property type="protein sequence ID" value="KAJ1941914.1"/>
    <property type="molecule type" value="Genomic_DNA"/>
</dbReference>
<evidence type="ECO:0000313" key="2">
    <source>
        <dbReference type="Proteomes" id="UP001150603"/>
    </source>
</evidence>
<name>A0ACC1J8U7_9FUNG</name>
<dbReference type="Proteomes" id="UP001150603">
    <property type="component" value="Unassembled WGS sequence"/>
</dbReference>
<evidence type="ECO:0000313" key="1">
    <source>
        <dbReference type="EMBL" id="KAJ1941914.1"/>
    </source>
</evidence>
<gene>
    <name evidence="1" type="ORF">FBU59_003361</name>
</gene>
<protein>
    <submittedName>
        <fullName evidence="1">Uncharacterized protein</fullName>
    </submittedName>
</protein>
<proteinExistence type="predicted"/>